<comment type="caution">
    <text evidence="6">The sequence shown here is derived from an EMBL/GenBank/DDBJ whole genome shotgun (WGS) entry which is preliminary data.</text>
</comment>
<proteinExistence type="predicted"/>
<dbReference type="InterPro" id="IPR020847">
    <property type="entry name" value="AP_endonuclease_F1_BS"/>
</dbReference>
<dbReference type="SUPFAM" id="SSF56219">
    <property type="entry name" value="DNase I-like"/>
    <property type="match status" value="1"/>
</dbReference>
<dbReference type="GO" id="GO:0006281">
    <property type="term" value="P:DNA repair"/>
    <property type="evidence" value="ECO:0007669"/>
    <property type="project" value="InterPro"/>
</dbReference>
<name>A0AAV5KJ85_9ROSI</name>
<dbReference type="InterPro" id="IPR005135">
    <property type="entry name" value="Endo/exonuclease/phosphatase"/>
</dbReference>
<dbReference type="SMART" id="SM00360">
    <property type="entry name" value="RRM"/>
    <property type="match status" value="1"/>
</dbReference>
<dbReference type="CDD" id="cd00590">
    <property type="entry name" value="RRM_SF"/>
    <property type="match status" value="1"/>
</dbReference>
<dbReference type="InterPro" id="IPR035979">
    <property type="entry name" value="RBD_domain_sf"/>
</dbReference>
<dbReference type="EMBL" id="BPVZ01000066">
    <property type="protein sequence ID" value="GKV24669.1"/>
    <property type="molecule type" value="Genomic_DNA"/>
</dbReference>
<feature type="transmembrane region" description="Helical" evidence="3">
    <location>
        <begin position="1639"/>
        <end position="1658"/>
    </location>
</feature>
<feature type="region of interest" description="Disordered" evidence="2">
    <location>
        <begin position="501"/>
        <end position="526"/>
    </location>
</feature>
<feature type="compositionally biased region" description="Basic and acidic residues" evidence="2">
    <location>
        <begin position="510"/>
        <end position="520"/>
    </location>
</feature>
<feature type="region of interest" description="Disordered" evidence="2">
    <location>
        <begin position="402"/>
        <end position="438"/>
    </location>
</feature>
<keyword evidence="3" id="KW-0812">Transmembrane</keyword>
<evidence type="ECO:0000259" key="5">
    <source>
        <dbReference type="PROSITE" id="PS50878"/>
    </source>
</evidence>
<feature type="region of interest" description="Disordered" evidence="2">
    <location>
        <begin position="1"/>
        <end position="28"/>
    </location>
</feature>
<feature type="compositionally biased region" description="Polar residues" evidence="2">
    <location>
        <begin position="407"/>
        <end position="418"/>
    </location>
</feature>
<dbReference type="InterPro" id="IPR000477">
    <property type="entry name" value="RT_dom"/>
</dbReference>
<evidence type="ECO:0000256" key="2">
    <source>
        <dbReference type="SAM" id="MobiDB-lite"/>
    </source>
</evidence>
<dbReference type="PROSITE" id="PS50102">
    <property type="entry name" value="RRM"/>
    <property type="match status" value="1"/>
</dbReference>
<dbReference type="GO" id="GO:0003723">
    <property type="term" value="F:RNA binding"/>
    <property type="evidence" value="ECO:0007669"/>
    <property type="project" value="UniProtKB-UniRule"/>
</dbReference>
<keyword evidence="1" id="KW-0694">RNA-binding</keyword>
<evidence type="ECO:0000313" key="6">
    <source>
        <dbReference type="EMBL" id="GKV24669.1"/>
    </source>
</evidence>
<evidence type="ECO:0000313" key="7">
    <source>
        <dbReference type="Proteomes" id="UP001054252"/>
    </source>
</evidence>
<gene>
    <name evidence="6" type="ORF">SLEP1_g34253</name>
</gene>
<evidence type="ECO:0000256" key="3">
    <source>
        <dbReference type="SAM" id="Phobius"/>
    </source>
</evidence>
<dbReference type="PROSITE" id="PS50878">
    <property type="entry name" value="RT_POL"/>
    <property type="match status" value="1"/>
</dbReference>
<feature type="compositionally biased region" description="Basic residues" evidence="2">
    <location>
        <begin position="571"/>
        <end position="581"/>
    </location>
</feature>
<dbReference type="PANTHER" id="PTHR31635">
    <property type="entry name" value="REVERSE TRANSCRIPTASE DOMAIN-CONTAINING PROTEIN-RELATED"/>
    <property type="match status" value="1"/>
</dbReference>
<accession>A0AAV5KJ85</accession>
<dbReference type="SUPFAM" id="SSF56672">
    <property type="entry name" value="DNA/RNA polymerases"/>
    <property type="match status" value="1"/>
</dbReference>
<dbReference type="Pfam" id="PF00078">
    <property type="entry name" value="RVT_1"/>
    <property type="match status" value="1"/>
</dbReference>
<dbReference type="PROSITE" id="PS00726">
    <property type="entry name" value="AP_NUCLEASE_F1_1"/>
    <property type="match status" value="1"/>
</dbReference>
<dbReference type="InterPro" id="IPR043502">
    <property type="entry name" value="DNA/RNA_pol_sf"/>
</dbReference>
<evidence type="ECO:0000259" key="4">
    <source>
        <dbReference type="PROSITE" id="PS50102"/>
    </source>
</evidence>
<dbReference type="Pfam" id="PF03372">
    <property type="entry name" value="Exo_endo_phos"/>
    <property type="match status" value="1"/>
</dbReference>
<dbReference type="GO" id="GO:0003677">
    <property type="term" value="F:DNA binding"/>
    <property type="evidence" value="ECO:0007669"/>
    <property type="project" value="InterPro"/>
</dbReference>
<dbReference type="InterPro" id="IPR000504">
    <property type="entry name" value="RRM_dom"/>
</dbReference>
<dbReference type="Gene3D" id="3.30.70.330">
    <property type="match status" value="1"/>
</dbReference>
<evidence type="ECO:0000256" key="1">
    <source>
        <dbReference type="PROSITE-ProRule" id="PRU00176"/>
    </source>
</evidence>
<dbReference type="SUPFAM" id="SSF54928">
    <property type="entry name" value="RNA-binding domain, RBD"/>
    <property type="match status" value="1"/>
</dbReference>
<feature type="region of interest" description="Disordered" evidence="2">
    <location>
        <begin position="569"/>
        <end position="600"/>
    </location>
</feature>
<keyword evidence="3" id="KW-1133">Transmembrane helix</keyword>
<dbReference type="CDD" id="cd01650">
    <property type="entry name" value="RT_nLTR_like"/>
    <property type="match status" value="1"/>
</dbReference>
<keyword evidence="3" id="KW-0472">Membrane</keyword>
<dbReference type="PANTHER" id="PTHR31635:SF196">
    <property type="entry name" value="REVERSE TRANSCRIPTASE DOMAIN-CONTAINING PROTEIN-RELATED"/>
    <property type="match status" value="1"/>
</dbReference>
<feature type="compositionally biased region" description="Low complexity" evidence="2">
    <location>
        <begin position="7"/>
        <end position="16"/>
    </location>
</feature>
<feature type="domain" description="Reverse transcriptase" evidence="5">
    <location>
        <begin position="1129"/>
        <end position="1407"/>
    </location>
</feature>
<dbReference type="Gene3D" id="3.60.10.10">
    <property type="entry name" value="Endonuclease/exonuclease/phosphatase"/>
    <property type="match status" value="1"/>
</dbReference>
<protein>
    <submittedName>
        <fullName evidence="6">Uncharacterized protein</fullName>
    </submittedName>
</protein>
<dbReference type="Proteomes" id="UP001054252">
    <property type="component" value="Unassembled WGS sequence"/>
</dbReference>
<dbReference type="InterPro" id="IPR036691">
    <property type="entry name" value="Endo/exonu/phosph_ase_sf"/>
</dbReference>
<keyword evidence="7" id="KW-1185">Reference proteome</keyword>
<reference evidence="6 7" key="1">
    <citation type="journal article" date="2021" name="Commun. Biol.">
        <title>The genome of Shorea leprosula (Dipterocarpaceae) highlights the ecological relevance of drought in aseasonal tropical rainforests.</title>
        <authorList>
            <person name="Ng K.K.S."/>
            <person name="Kobayashi M.J."/>
            <person name="Fawcett J.A."/>
            <person name="Hatakeyama M."/>
            <person name="Paape T."/>
            <person name="Ng C.H."/>
            <person name="Ang C.C."/>
            <person name="Tnah L.H."/>
            <person name="Lee C.T."/>
            <person name="Nishiyama T."/>
            <person name="Sese J."/>
            <person name="O'Brien M.J."/>
            <person name="Copetti D."/>
            <person name="Mohd Noor M.I."/>
            <person name="Ong R.C."/>
            <person name="Putra M."/>
            <person name="Sireger I.Z."/>
            <person name="Indrioko S."/>
            <person name="Kosugi Y."/>
            <person name="Izuno A."/>
            <person name="Isagi Y."/>
            <person name="Lee S.L."/>
            <person name="Shimizu K.K."/>
        </authorList>
    </citation>
    <scope>NUCLEOTIDE SEQUENCE [LARGE SCALE GENOMIC DNA]</scope>
    <source>
        <strain evidence="6">214</strain>
    </source>
</reference>
<organism evidence="6 7">
    <name type="scientific">Rubroshorea leprosula</name>
    <dbReference type="NCBI Taxonomy" id="152421"/>
    <lineage>
        <taxon>Eukaryota</taxon>
        <taxon>Viridiplantae</taxon>
        <taxon>Streptophyta</taxon>
        <taxon>Embryophyta</taxon>
        <taxon>Tracheophyta</taxon>
        <taxon>Spermatophyta</taxon>
        <taxon>Magnoliopsida</taxon>
        <taxon>eudicotyledons</taxon>
        <taxon>Gunneridae</taxon>
        <taxon>Pentapetalae</taxon>
        <taxon>rosids</taxon>
        <taxon>malvids</taxon>
        <taxon>Malvales</taxon>
        <taxon>Dipterocarpaceae</taxon>
        <taxon>Rubroshorea</taxon>
    </lineage>
</organism>
<feature type="domain" description="RRM" evidence="4">
    <location>
        <begin position="41"/>
        <end position="118"/>
    </location>
</feature>
<sequence>MERARVGARGATARTDGGSRRRQVSRGQLHGVDNQINRQVKTFFFYNFPENSEAADLWYDFAKYGKVVDVFVPRKRDKWGKRFGFVRMAGVQNEDQMEKWLNEIWIGYYKMRVKIANKIQNQGARNKKASTAAKVKWTKVGMNRLVQPGQSYAQAVVGNSSDGEQVDVRPTNAKERVGEEIEPVPVQALRLVEKEEVGSSVKVVAKEVEMGGVEKQKEEVIIEITPTEEELQWLEGSMVASLKSLASITNIQDRMDVDGGLITISPLGGRSVLLMERVRGFLMEYMQHNKETFDSWFENIQPWRVAAMQRCRLAWLRISGVPLQAWNDRCFEMVGGTVGEVVMIHDDTRRKAILCDGRVLVLCSDASKVSQSIMLRVDEKLYVIDVVEEEWRSDPDWWLSEDDRRSSWSTASETNSMQSDDEGHELFANGISGEDDDSIGGESLYKEGFCNSNLQEVTAGKENAGFGLTREVGDVNGLDAGEANDEGNGLVGSEAHYGLEESFGLSKGPTGEEIKDKEEVSTGDVLENSCTVHKDKSRDGKGKRRKKIAECYPEELYEIRTERANLVTARTKQRQARRAKKAQTVTDEMEKRAGSLSVSDGGIEHRNQVIKRDLNLQEVRKMMSIGRRLGMQFQENEEEIESRLCVLEERDERQGKHPGLGSTLKRKEVEKLVRLEKPDFLFVQETKLEEIDEGLCKMVWYSNGFEWVGKGSIGASGGLLCVWDRMQFSKLGQFTGDGYLGIKGLWGVKKELCYLVNVYAPTNRKKKAELWDELKQMIMDEGGRWLIAGDFNAVRSIEERRGRTGESPDMKEFNDFIEAVGLVDHKLANRRFTWYRPDGSAMSRLDRVLMTTEMTELGGEWVQQGLRRTISDHCAIIMKSKVTDWGPKPFRVLDAWQQHPEFKRVVEEQWNAMAVDGFAGFRCKQKLKMLKEFLREWNKGVFGDIEAHFERAAAKVARVDMKNEDLTLEEDEVHERQEGFQEIWDILRKREALWRQKSRSNWAKLGDANTRFFHKIANGRKACNGIVGLSCDGQWVEEPEMVKKAAVDYFQKMFCGESWNRPKPSGINFKQITEEMRAWLERPFSAEEIEEGLKNCEGNKAPGPDGYNFNFIKFAWNSLKEDFVSFFGEFHQHGRLVKGLNSSFLTLIPKKLNSVELKDFRPISLIGCIYKLLAKVLANRIKVVMSQIISDTQSAFVEGRQLVDGVLVLNEVVEEVKRRKHQAFIFKADFENAYDCADWSFLDWMMSRFGFGVQWRGWIKECLSTARISVLVNGSPIEEFMMGKGLRQGNPLSPFMFLMIAEGLHGLVKKVETKGLIHGIDVGRKGLNISLLQFADDTVILGKANGENIFTVKTILRWFELMSGLRINFRKSSIVGFNVEQRWLTGAASVLRCGVGEIPFVYLGMPRKIPWVSWEMVCRSKEKGGLGVMDLRRRNWALLGKWWFRLGEGGESLWKRVLWDKYYGGRREADIRAVESVRMSRIWRDVISVGGNSVKVHDMLGKGFRWMVGDGRRVGFWRELWVGVKSLKELCPRLFELAMNKDGMVCDMGVWERGIWRWNVEWRRGRLGRERGEEVVLWEVLSRVQITEGREDCWKWMHDAEGRYVVKKAYEFLSPMEFILPDHILEGVMEFFLYELGGMVGRELGACLFLVGSWYIWYWRNMRVFQHKGECRDGLIHMIQSKTFFWIKNKVAGSVFSIVDWKLNPWECAAAMRKHKSLLRTFHKHKNGKQVE</sequence>
<dbReference type="InterPro" id="IPR012677">
    <property type="entry name" value="Nucleotide-bd_a/b_plait_sf"/>
</dbReference>
<dbReference type="GO" id="GO:0004519">
    <property type="term" value="F:endonuclease activity"/>
    <property type="evidence" value="ECO:0007669"/>
    <property type="project" value="InterPro"/>
</dbReference>